<dbReference type="STRING" id="706587.Desti_2319"/>
<reference evidence="3" key="1">
    <citation type="submission" date="2012-06" db="EMBL/GenBank/DDBJ databases">
        <title>Complete sequence of chromosome of Desulfomonile tiedjei DSM 6799.</title>
        <authorList>
            <person name="Lucas S."/>
            <person name="Copeland A."/>
            <person name="Lapidus A."/>
            <person name="Glavina del Rio T."/>
            <person name="Dalin E."/>
            <person name="Tice H."/>
            <person name="Bruce D."/>
            <person name="Goodwin L."/>
            <person name="Pitluck S."/>
            <person name="Peters L."/>
            <person name="Ovchinnikova G."/>
            <person name="Zeytun A."/>
            <person name="Lu M."/>
            <person name="Kyrpides N."/>
            <person name="Mavromatis K."/>
            <person name="Ivanova N."/>
            <person name="Brettin T."/>
            <person name="Detter J.C."/>
            <person name="Han C."/>
            <person name="Larimer F."/>
            <person name="Land M."/>
            <person name="Hauser L."/>
            <person name="Markowitz V."/>
            <person name="Cheng J.-F."/>
            <person name="Hugenholtz P."/>
            <person name="Woyke T."/>
            <person name="Wu D."/>
            <person name="Spring S."/>
            <person name="Schroeder M."/>
            <person name="Brambilla E."/>
            <person name="Klenk H.-P."/>
            <person name="Eisen J.A."/>
        </authorList>
    </citation>
    <scope>NUCLEOTIDE SEQUENCE [LARGE SCALE GENOMIC DNA]</scope>
    <source>
        <strain evidence="3">ATCC 49306 / DSM 6799 / DCB-1</strain>
    </source>
</reference>
<dbReference type="RefSeq" id="WP_014810149.1">
    <property type="nucleotide sequence ID" value="NC_018025.1"/>
</dbReference>
<keyword evidence="1" id="KW-0472">Membrane</keyword>
<feature type="transmembrane region" description="Helical" evidence="1">
    <location>
        <begin position="43"/>
        <end position="65"/>
    </location>
</feature>
<dbReference type="HOGENOM" id="CLU_2507293_0_0_7"/>
<organism evidence="2 3">
    <name type="scientific">Desulfomonile tiedjei (strain ATCC 49306 / DSM 6799 / DCB-1)</name>
    <dbReference type="NCBI Taxonomy" id="706587"/>
    <lineage>
        <taxon>Bacteria</taxon>
        <taxon>Pseudomonadati</taxon>
        <taxon>Thermodesulfobacteriota</taxon>
        <taxon>Desulfomonilia</taxon>
        <taxon>Desulfomonilales</taxon>
        <taxon>Desulfomonilaceae</taxon>
        <taxon>Desulfomonile</taxon>
    </lineage>
</organism>
<evidence type="ECO:0000313" key="3">
    <source>
        <dbReference type="Proteomes" id="UP000006055"/>
    </source>
</evidence>
<keyword evidence="1" id="KW-1133">Transmembrane helix</keyword>
<keyword evidence="1" id="KW-0812">Transmembrane</keyword>
<accession>I4C615</accession>
<proteinExistence type="predicted"/>
<dbReference type="KEGG" id="dti:Desti_2319"/>
<protein>
    <submittedName>
        <fullName evidence="2">Uncharacterized protein</fullName>
    </submittedName>
</protein>
<dbReference type="Proteomes" id="UP000006055">
    <property type="component" value="Chromosome"/>
</dbReference>
<gene>
    <name evidence="2" type="ordered locus">Desti_2319</name>
</gene>
<evidence type="ECO:0000256" key="1">
    <source>
        <dbReference type="SAM" id="Phobius"/>
    </source>
</evidence>
<name>I4C615_DESTA</name>
<keyword evidence="3" id="KW-1185">Reference proteome</keyword>
<evidence type="ECO:0000313" key="2">
    <source>
        <dbReference type="EMBL" id="AFM25006.1"/>
    </source>
</evidence>
<dbReference type="AlphaFoldDB" id="I4C615"/>
<sequence length="85" mass="9375">MKHIEILQKLAKSASREEYPQVDVSRTVMAAILQTEEPDMKPLLWIAGVASACALTACVLGVQAWDPWVDPSLINPFSLVAWVIL</sequence>
<dbReference type="EMBL" id="CP003360">
    <property type="protein sequence ID" value="AFM25006.1"/>
    <property type="molecule type" value="Genomic_DNA"/>
</dbReference>